<accession>A0A4R7JVW7</accession>
<dbReference type="RefSeq" id="WP_133735941.1">
    <property type="nucleotide sequence ID" value="NZ_SOAX01000003.1"/>
</dbReference>
<evidence type="ECO:0000256" key="4">
    <source>
        <dbReference type="ARBA" id="ARBA00022833"/>
    </source>
</evidence>
<reference evidence="9 10" key="1">
    <citation type="submission" date="2019-03" db="EMBL/GenBank/DDBJ databases">
        <title>Genomic Encyclopedia of Type Strains, Phase IV (KMG-IV): sequencing the most valuable type-strain genomes for metagenomic binning, comparative biology and taxonomic classification.</title>
        <authorList>
            <person name="Goeker M."/>
        </authorList>
    </citation>
    <scope>NUCLEOTIDE SEQUENCE [LARGE SCALE GENOMIC DNA]</scope>
    <source>
        <strain evidence="9 10">DSM 15505</strain>
    </source>
</reference>
<evidence type="ECO:0000259" key="8">
    <source>
        <dbReference type="PROSITE" id="PS50880"/>
    </source>
</evidence>
<dbReference type="Gene3D" id="1.10.8.420">
    <property type="entry name" value="RecR Domain 1"/>
    <property type="match status" value="1"/>
</dbReference>
<sequence>MSLSPRLEALIDAFCCLPGVGRKSAQRMAFHLLERDRDGAAHLSAMLGDALEHIGRCELCQTFSETDRCPVCQDHTRNPELLCVVESPADLVAIEQSGDFSGYYFVLLGHLSPIDGIGPEDIGVDRLLEQIRQRGVRELIMATNATVEGDATAHYIADRVDESVVTITRPAQGLPVGGELGVVDGGTLSHALRGRRPLTGQFE</sequence>
<keyword evidence="4 7" id="KW-0862">Zinc</keyword>
<dbReference type="OrthoDB" id="9802672at2"/>
<dbReference type="Gene3D" id="3.40.1360.10">
    <property type="match status" value="1"/>
</dbReference>
<evidence type="ECO:0000313" key="9">
    <source>
        <dbReference type="EMBL" id="TDT41583.1"/>
    </source>
</evidence>
<evidence type="ECO:0000256" key="6">
    <source>
        <dbReference type="ARBA" id="ARBA00023204"/>
    </source>
</evidence>
<comment type="caution">
    <text evidence="9">The sequence shown here is derived from an EMBL/GenBank/DDBJ whole genome shotgun (WGS) entry which is preliminary data.</text>
</comment>
<evidence type="ECO:0000256" key="7">
    <source>
        <dbReference type="HAMAP-Rule" id="MF_00017"/>
    </source>
</evidence>
<comment type="function">
    <text evidence="7">May play a role in DNA repair. It seems to be involved in an RecBC-independent recombinational process of DNA repair. It may act with RecF and RecO.</text>
</comment>
<dbReference type="GO" id="GO:0006281">
    <property type="term" value="P:DNA repair"/>
    <property type="evidence" value="ECO:0007669"/>
    <property type="project" value="UniProtKB-UniRule"/>
</dbReference>
<feature type="domain" description="Toprim" evidence="8">
    <location>
        <begin position="80"/>
        <end position="175"/>
    </location>
</feature>
<dbReference type="Pfam" id="PF13662">
    <property type="entry name" value="Toprim_4"/>
    <property type="match status" value="1"/>
</dbReference>
<keyword evidence="1 7" id="KW-0479">Metal-binding</keyword>
<evidence type="ECO:0000256" key="1">
    <source>
        <dbReference type="ARBA" id="ARBA00022723"/>
    </source>
</evidence>
<dbReference type="SUPFAM" id="SSF111304">
    <property type="entry name" value="Recombination protein RecR"/>
    <property type="match status" value="1"/>
</dbReference>
<dbReference type="GO" id="GO:0003677">
    <property type="term" value="F:DNA binding"/>
    <property type="evidence" value="ECO:0007669"/>
    <property type="project" value="UniProtKB-UniRule"/>
</dbReference>
<dbReference type="InterPro" id="IPR006171">
    <property type="entry name" value="TOPRIM_dom"/>
</dbReference>
<dbReference type="InterPro" id="IPR000093">
    <property type="entry name" value="DNA_Rcmb_RecR"/>
</dbReference>
<keyword evidence="5 7" id="KW-0233">DNA recombination</keyword>
<dbReference type="Pfam" id="PF02132">
    <property type="entry name" value="RecR_ZnF"/>
    <property type="match status" value="1"/>
</dbReference>
<keyword evidence="2 7" id="KW-0227">DNA damage</keyword>
<dbReference type="AlphaFoldDB" id="A0A4R7JVW7"/>
<dbReference type="GO" id="GO:0008270">
    <property type="term" value="F:zinc ion binding"/>
    <property type="evidence" value="ECO:0007669"/>
    <property type="project" value="UniProtKB-KW"/>
</dbReference>
<dbReference type="Proteomes" id="UP000295830">
    <property type="component" value="Unassembled WGS sequence"/>
</dbReference>
<dbReference type="PANTHER" id="PTHR30446">
    <property type="entry name" value="RECOMBINATION PROTEIN RECR"/>
    <property type="match status" value="1"/>
</dbReference>
<dbReference type="SMART" id="SM00493">
    <property type="entry name" value="TOPRIM"/>
    <property type="match status" value="1"/>
</dbReference>
<dbReference type="InterPro" id="IPR023627">
    <property type="entry name" value="Rcmb_RecR"/>
</dbReference>
<dbReference type="Pfam" id="PF21175">
    <property type="entry name" value="RecR_C"/>
    <property type="match status" value="1"/>
</dbReference>
<dbReference type="Gene3D" id="6.10.250.240">
    <property type="match status" value="1"/>
</dbReference>
<protein>
    <recommendedName>
        <fullName evidence="7">Recombination protein RecR</fullName>
    </recommendedName>
</protein>
<evidence type="ECO:0000256" key="3">
    <source>
        <dbReference type="ARBA" id="ARBA00022771"/>
    </source>
</evidence>
<dbReference type="PROSITE" id="PS50880">
    <property type="entry name" value="TOPRIM"/>
    <property type="match status" value="1"/>
</dbReference>
<dbReference type="EMBL" id="SOAX01000003">
    <property type="protein sequence ID" value="TDT41583.1"/>
    <property type="molecule type" value="Genomic_DNA"/>
</dbReference>
<dbReference type="NCBIfam" id="TIGR00615">
    <property type="entry name" value="recR"/>
    <property type="match status" value="1"/>
</dbReference>
<proteinExistence type="inferred from homology"/>
<evidence type="ECO:0000256" key="5">
    <source>
        <dbReference type="ARBA" id="ARBA00023172"/>
    </source>
</evidence>
<dbReference type="GO" id="GO:0006310">
    <property type="term" value="P:DNA recombination"/>
    <property type="evidence" value="ECO:0007669"/>
    <property type="project" value="UniProtKB-UniRule"/>
</dbReference>
<name>A0A4R7JVW7_9GAMM</name>
<evidence type="ECO:0000313" key="10">
    <source>
        <dbReference type="Proteomes" id="UP000295830"/>
    </source>
</evidence>
<dbReference type="InterPro" id="IPR015967">
    <property type="entry name" value="Rcmb_RecR_Znf"/>
</dbReference>
<dbReference type="PROSITE" id="PS01300">
    <property type="entry name" value="RECR"/>
    <property type="match status" value="1"/>
</dbReference>
<keyword evidence="10" id="KW-1185">Reference proteome</keyword>
<dbReference type="InterPro" id="IPR034137">
    <property type="entry name" value="TOPRIM_RecR"/>
</dbReference>
<dbReference type="HAMAP" id="MF_00017">
    <property type="entry name" value="RecR"/>
    <property type="match status" value="1"/>
</dbReference>
<feature type="zinc finger region" description="C4-type" evidence="7">
    <location>
        <begin position="57"/>
        <end position="72"/>
    </location>
</feature>
<dbReference type="CDD" id="cd01025">
    <property type="entry name" value="TOPRIM_recR"/>
    <property type="match status" value="1"/>
</dbReference>
<keyword evidence="3 7" id="KW-0863">Zinc-finger</keyword>
<organism evidence="9 10">
    <name type="scientific">Halospina denitrificans</name>
    <dbReference type="NCBI Taxonomy" id="332522"/>
    <lineage>
        <taxon>Bacteria</taxon>
        <taxon>Pseudomonadati</taxon>
        <taxon>Pseudomonadota</taxon>
        <taxon>Gammaproteobacteria</taxon>
        <taxon>Halospina</taxon>
    </lineage>
</organism>
<comment type="similarity">
    <text evidence="7">Belongs to the RecR family.</text>
</comment>
<dbReference type="Pfam" id="PF21176">
    <property type="entry name" value="RecR_HhH"/>
    <property type="match status" value="1"/>
</dbReference>
<gene>
    <name evidence="7" type="primary">recR</name>
    <name evidence="9" type="ORF">DES49_1679</name>
</gene>
<keyword evidence="6 7" id="KW-0234">DNA repair</keyword>
<evidence type="ECO:0000256" key="2">
    <source>
        <dbReference type="ARBA" id="ARBA00022763"/>
    </source>
</evidence>
<dbReference type="PANTHER" id="PTHR30446:SF0">
    <property type="entry name" value="RECOMBINATION PROTEIN RECR"/>
    <property type="match status" value="1"/>
</dbReference>